<protein>
    <submittedName>
        <fullName evidence="1">Uncharacterized protein</fullName>
    </submittedName>
</protein>
<evidence type="ECO:0000313" key="1">
    <source>
        <dbReference type="EMBL" id="CAD2184243.1"/>
    </source>
</evidence>
<reference evidence="1 2" key="1">
    <citation type="submission" date="2020-08" db="EMBL/GenBank/DDBJ databases">
        <authorList>
            <person name="Koutsovoulos G."/>
            <person name="Danchin GJ E."/>
        </authorList>
    </citation>
    <scope>NUCLEOTIDE SEQUENCE [LARGE SCALE GENOMIC DNA]</scope>
</reference>
<dbReference type="AlphaFoldDB" id="A0A6V7WAL7"/>
<organism evidence="1 2">
    <name type="scientific">Meloidogyne enterolobii</name>
    <name type="common">Root-knot nematode worm</name>
    <name type="synonym">Meloidogyne mayaguensis</name>
    <dbReference type="NCBI Taxonomy" id="390850"/>
    <lineage>
        <taxon>Eukaryota</taxon>
        <taxon>Metazoa</taxon>
        <taxon>Ecdysozoa</taxon>
        <taxon>Nematoda</taxon>
        <taxon>Chromadorea</taxon>
        <taxon>Rhabditida</taxon>
        <taxon>Tylenchina</taxon>
        <taxon>Tylenchomorpha</taxon>
        <taxon>Tylenchoidea</taxon>
        <taxon>Meloidogynidae</taxon>
        <taxon>Meloidogyninae</taxon>
        <taxon>Meloidogyne</taxon>
    </lineage>
</organism>
<name>A0A6V7WAL7_MELEN</name>
<accession>A0A6V7WAL7</accession>
<proteinExistence type="predicted"/>
<dbReference type="EMBL" id="CAJEWN010000495">
    <property type="protein sequence ID" value="CAD2184243.1"/>
    <property type="molecule type" value="Genomic_DNA"/>
</dbReference>
<dbReference type="Proteomes" id="UP000580250">
    <property type="component" value="Unassembled WGS sequence"/>
</dbReference>
<comment type="caution">
    <text evidence="1">The sequence shown here is derived from an EMBL/GenBank/DDBJ whole genome shotgun (WGS) entry which is preliminary data.</text>
</comment>
<evidence type="ECO:0000313" key="2">
    <source>
        <dbReference type="Proteomes" id="UP000580250"/>
    </source>
</evidence>
<sequence>MLFSKLFNFLKIVNYYLIFNLIIKEINSMNVMQNTMQNPANIQLLGNKKIYSAKFCSFKHWKFKILQQNFNKN</sequence>
<gene>
    <name evidence="1" type="ORF">MENT_LOCUS36589</name>
</gene>